<sequence>MGVADLPLLDSAASIATAPLGEAATRAGFFLSLVPTQLQRLLGHPEGGGWLSRFRTVFLGGAPPWPELLTQARASGIPLALTYGMTETAAQIATLRPQAFLQGQSHCGSVLPHAHVRICDPTGQPLPLNQPGTIDIQAPSLALGYYPDAPGSGFHGDGFQTDDQGWLDGDGCLHILGRNSSKIITGGVEGFFQGRWRLLCGRPNWFKMSALWVWPIQRGDRRLQRFTSPMIPGFYLLPSRQRSQIA</sequence>
<dbReference type="RefSeq" id="WP_052128240.1">
    <property type="nucleotide sequence ID" value="NZ_JJML01000002.1"/>
</dbReference>
<dbReference type="InterPro" id="IPR000873">
    <property type="entry name" value="AMP-dep_synth/lig_dom"/>
</dbReference>
<dbReference type="Proteomes" id="UP000030170">
    <property type="component" value="Unassembled WGS sequence"/>
</dbReference>
<proteinExistence type="inferred from homology"/>
<dbReference type="GO" id="GO:0031956">
    <property type="term" value="F:medium-chain fatty acid-CoA ligase activity"/>
    <property type="evidence" value="ECO:0007669"/>
    <property type="project" value="TreeGrafter"/>
</dbReference>
<dbReference type="STRING" id="1497020.DO97_06265"/>
<dbReference type="EMBL" id="JJML01000002">
    <property type="protein sequence ID" value="KGF73938.1"/>
    <property type="molecule type" value="Genomic_DNA"/>
</dbReference>
<name>A0A098TT32_9CYAN</name>
<dbReference type="Gene3D" id="3.40.50.12780">
    <property type="entry name" value="N-terminal domain of ligase-like"/>
    <property type="match status" value="1"/>
</dbReference>
<organism evidence="4 5">
    <name type="scientific">Neosynechococcus sphagnicola sy1</name>
    <dbReference type="NCBI Taxonomy" id="1497020"/>
    <lineage>
        <taxon>Bacteria</taxon>
        <taxon>Bacillati</taxon>
        <taxon>Cyanobacteriota</taxon>
        <taxon>Cyanophyceae</taxon>
        <taxon>Neosynechococcales</taxon>
        <taxon>Neosynechococcaceae</taxon>
        <taxon>Neosynechococcus</taxon>
    </lineage>
</organism>
<gene>
    <name evidence="4" type="ORF">DO97_06265</name>
</gene>
<evidence type="ECO:0000256" key="2">
    <source>
        <dbReference type="ARBA" id="ARBA00022598"/>
    </source>
</evidence>
<keyword evidence="5" id="KW-1185">Reference proteome</keyword>
<dbReference type="InterPro" id="IPR042099">
    <property type="entry name" value="ANL_N_sf"/>
</dbReference>
<protein>
    <recommendedName>
        <fullName evidence="3">AMP-dependent synthetase/ligase domain-containing protein</fullName>
    </recommendedName>
</protein>
<dbReference type="AlphaFoldDB" id="A0A098TT32"/>
<evidence type="ECO:0000313" key="5">
    <source>
        <dbReference type="Proteomes" id="UP000030170"/>
    </source>
</evidence>
<reference evidence="4 5" key="1">
    <citation type="journal article" date="2014" name="Mol. Ecol.">
        <title>Evolution of Synechococcus.</title>
        <authorList>
            <person name="Dvorak P."/>
            <person name="Casamatta D."/>
            <person name="Hasler P."/>
            <person name="Poulickova A."/>
            <person name="Ondrej V."/>
            <person name="Sanges R."/>
        </authorList>
    </citation>
    <scope>NUCLEOTIDE SEQUENCE [LARGE SCALE GENOMIC DNA]</scope>
    <source>
        <strain evidence="4 5">CAUP A 1101</strain>
    </source>
</reference>
<evidence type="ECO:0000313" key="4">
    <source>
        <dbReference type="EMBL" id="KGF73938.1"/>
    </source>
</evidence>
<keyword evidence="2" id="KW-0436">Ligase</keyword>
<dbReference type="PANTHER" id="PTHR43201">
    <property type="entry name" value="ACYL-COA SYNTHETASE"/>
    <property type="match status" value="1"/>
</dbReference>
<comment type="caution">
    <text evidence="4">The sequence shown here is derived from an EMBL/GenBank/DDBJ whole genome shotgun (WGS) entry which is preliminary data.</text>
</comment>
<accession>A0A098TT32</accession>
<dbReference type="PANTHER" id="PTHR43201:SF5">
    <property type="entry name" value="MEDIUM-CHAIN ACYL-COA LIGASE ACSF2, MITOCHONDRIAL"/>
    <property type="match status" value="1"/>
</dbReference>
<comment type="similarity">
    <text evidence="1">Belongs to the ATP-dependent AMP-binding enzyme family.</text>
</comment>
<dbReference type="GO" id="GO:0006631">
    <property type="term" value="P:fatty acid metabolic process"/>
    <property type="evidence" value="ECO:0007669"/>
    <property type="project" value="TreeGrafter"/>
</dbReference>
<dbReference type="Pfam" id="PF00501">
    <property type="entry name" value="AMP-binding"/>
    <property type="match status" value="1"/>
</dbReference>
<feature type="domain" description="AMP-dependent synthetase/ligase" evidence="3">
    <location>
        <begin position="30"/>
        <end position="146"/>
    </location>
</feature>
<evidence type="ECO:0000256" key="1">
    <source>
        <dbReference type="ARBA" id="ARBA00006432"/>
    </source>
</evidence>
<evidence type="ECO:0000259" key="3">
    <source>
        <dbReference type="Pfam" id="PF00501"/>
    </source>
</evidence>
<dbReference type="SUPFAM" id="SSF56801">
    <property type="entry name" value="Acetyl-CoA synthetase-like"/>
    <property type="match status" value="1"/>
</dbReference>